<sequence>MFPDPSMRPSWPMCRTFVLLITANPPSGASLAPGLPSKPPPPPLGFELSPTTYLVLRWPSTGSRAPEGPCISTAGTLYGLSLTGALQKWRMEESVSPFDRGGSAIYHIS</sequence>
<evidence type="ECO:0000313" key="2">
    <source>
        <dbReference type="Proteomes" id="UP001157502"/>
    </source>
</evidence>
<dbReference type="EMBL" id="CM055728">
    <property type="protein sequence ID" value="KAJ8016031.1"/>
    <property type="molecule type" value="Genomic_DNA"/>
</dbReference>
<dbReference type="Proteomes" id="UP001157502">
    <property type="component" value="Chromosome 1"/>
</dbReference>
<proteinExistence type="predicted"/>
<organism evidence="1 2">
    <name type="scientific">Dallia pectoralis</name>
    <name type="common">Alaska blackfish</name>
    <dbReference type="NCBI Taxonomy" id="75939"/>
    <lineage>
        <taxon>Eukaryota</taxon>
        <taxon>Metazoa</taxon>
        <taxon>Chordata</taxon>
        <taxon>Craniata</taxon>
        <taxon>Vertebrata</taxon>
        <taxon>Euteleostomi</taxon>
        <taxon>Actinopterygii</taxon>
        <taxon>Neopterygii</taxon>
        <taxon>Teleostei</taxon>
        <taxon>Protacanthopterygii</taxon>
        <taxon>Esociformes</taxon>
        <taxon>Umbridae</taxon>
        <taxon>Dallia</taxon>
    </lineage>
</organism>
<keyword evidence="2" id="KW-1185">Reference proteome</keyword>
<comment type="caution">
    <text evidence="1">The sequence shown here is derived from an EMBL/GenBank/DDBJ whole genome shotgun (WGS) entry which is preliminary data.</text>
</comment>
<evidence type="ECO:0000313" key="1">
    <source>
        <dbReference type="EMBL" id="KAJ8016031.1"/>
    </source>
</evidence>
<name>A0ACC2HJ39_DALPE</name>
<accession>A0ACC2HJ39</accession>
<protein>
    <submittedName>
        <fullName evidence="1">Uncharacterized protein</fullName>
    </submittedName>
</protein>
<gene>
    <name evidence="1" type="ORF">DPEC_G00002910</name>
</gene>
<reference evidence="1" key="1">
    <citation type="submission" date="2021-05" db="EMBL/GenBank/DDBJ databases">
        <authorList>
            <person name="Pan Q."/>
            <person name="Jouanno E."/>
            <person name="Zahm M."/>
            <person name="Klopp C."/>
            <person name="Cabau C."/>
            <person name="Louis A."/>
            <person name="Berthelot C."/>
            <person name="Parey E."/>
            <person name="Roest Crollius H."/>
            <person name="Montfort J."/>
            <person name="Robinson-Rechavi M."/>
            <person name="Bouchez O."/>
            <person name="Lampietro C."/>
            <person name="Lopez Roques C."/>
            <person name="Donnadieu C."/>
            <person name="Postlethwait J."/>
            <person name="Bobe J."/>
            <person name="Dillon D."/>
            <person name="Chandos A."/>
            <person name="von Hippel F."/>
            <person name="Guiguen Y."/>
        </authorList>
    </citation>
    <scope>NUCLEOTIDE SEQUENCE</scope>
    <source>
        <strain evidence="1">YG-Jan2019</strain>
    </source>
</reference>